<keyword evidence="3" id="KW-0547">Nucleotide-binding</keyword>
<evidence type="ECO:0000256" key="2">
    <source>
        <dbReference type="ARBA" id="ARBA00022692"/>
    </source>
</evidence>
<comment type="caution">
    <text evidence="10">The sequence shown here is derived from an EMBL/GenBank/DDBJ whole genome shotgun (WGS) entry which is preliminary data.</text>
</comment>
<organism evidence="10 11">
    <name type="scientific">Seminavis robusta</name>
    <dbReference type="NCBI Taxonomy" id="568900"/>
    <lineage>
        <taxon>Eukaryota</taxon>
        <taxon>Sar</taxon>
        <taxon>Stramenopiles</taxon>
        <taxon>Ochrophyta</taxon>
        <taxon>Bacillariophyta</taxon>
        <taxon>Bacillariophyceae</taxon>
        <taxon>Bacillariophycidae</taxon>
        <taxon>Naviculales</taxon>
        <taxon>Naviculaceae</taxon>
        <taxon>Seminavis</taxon>
    </lineage>
</organism>
<evidence type="ECO:0000256" key="4">
    <source>
        <dbReference type="ARBA" id="ARBA00022989"/>
    </source>
</evidence>
<feature type="compositionally biased region" description="Polar residues" evidence="8">
    <location>
        <begin position="149"/>
        <end position="170"/>
    </location>
</feature>
<feature type="compositionally biased region" description="Polar residues" evidence="8">
    <location>
        <begin position="474"/>
        <end position="495"/>
    </location>
</feature>
<feature type="compositionally biased region" description="Low complexity" evidence="8">
    <location>
        <begin position="943"/>
        <end position="956"/>
    </location>
</feature>
<evidence type="ECO:0000256" key="7">
    <source>
        <dbReference type="RuleBase" id="RU000405"/>
    </source>
</evidence>
<feature type="domain" description="Guanylate cyclase" evidence="9">
    <location>
        <begin position="550"/>
        <end position="682"/>
    </location>
</feature>
<dbReference type="GO" id="GO:0000166">
    <property type="term" value="F:nucleotide binding"/>
    <property type="evidence" value="ECO:0007669"/>
    <property type="project" value="UniProtKB-KW"/>
</dbReference>
<dbReference type="GO" id="GO:0004016">
    <property type="term" value="F:adenylate cyclase activity"/>
    <property type="evidence" value="ECO:0007669"/>
    <property type="project" value="TreeGrafter"/>
</dbReference>
<dbReference type="InterPro" id="IPR050401">
    <property type="entry name" value="Cyclic_nucleotide_synthase"/>
</dbReference>
<accession>A0A9N8HT57</accession>
<feature type="compositionally biased region" description="Low complexity" evidence="8">
    <location>
        <begin position="369"/>
        <end position="388"/>
    </location>
</feature>
<feature type="compositionally biased region" description="Low complexity" evidence="8">
    <location>
        <begin position="98"/>
        <end position="110"/>
    </location>
</feature>
<dbReference type="PANTHER" id="PTHR11920">
    <property type="entry name" value="GUANYLYL CYCLASE"/>
    <property type="match status" value="1"/>
</dbReference>
<comment type="subcellular location">
    <subcellularLocation>
        <location evidence="1">Membrane</location>
    </subcellularLocation>
</comment>
<evidence type="ECO:0000259" key="9">
    <source>
        <dbReference type="PROSITE" id="PS50125"/>
    </source>
</evidence>
<dbReference type="InterPro" id="IPR018297">
    <property type="entry name" value="A/G_cyclase_CS"/>
</dbReference>
<dbReference type="GO" id="GO:0007168">
    <property type="term" value="P:receptor guanylyl cyclase signaling pathway"/>
    <property type="evidence" value="ECO:0007669"/>
    <property type="project" value="TreeGrafter"/>
</dbReference>
<feature type="compositionally biased region" description="Polar residues" evidence="8">
    <location>
        <begin position="417"/>
        <end position="434"/>
    </location>
</feature>
<dbReference type="Proteomes" id="UP001153069">
    <property type="component" value="Unassembled WGS sequence"/>
</dbReference>
<protein>
    <submittedName>
        <fullName evidence="10">Receptor-type guanylate cyclase gcy</fullName>
    </submittedName>
</protein>
<dbReference type="CDD" id="cd07302">
    <property type="entry name" value="CHD"/>
    <property type="match status" value="1"/>
</dbReference>
<dbReference type="PANTHER" id="PTHR11920:SF335">
    <property type="entry name" value="GUANYLATE CYCLASE"/>
    <property type="match status" value="1"/>
</dbReference>
<dbReference type="Gene3D" id="3.30.70.1230">
    <property type="entry name" value="Nucleotide cyclase"/>
    <property type="match status" value="1"/>
</dbReference>
<keyword evidence="2" id="KW-0812">Transmembrane</keyword>
<feature type="compositionally biased region" description="Basic and acidic residues" evidence="8">
    <location>
        <begin position="812"/>
        <end position="826"/>
    </location>
</feature>
<dbReference type="SMART" id="SM00044">
    <property type="entry name" value="CYCc"/>
    <property type="match status" value="1"/>
</dbReference>
<proteinExistence type="inferred from homology"/>
<dbReference type="InterPro" id="IPR001054">
    <property type="entry name" value="A/G_cyclase"/>
</dbReference>
<evidence type="ECO:0000256" key="3">
    <source>
        <dbReference type="ARBA" id="ARBA00022741"/>
    </source>
</evidence>
<feature type="region of interest" description="Disordered" evidence="8">
    <location>
        <begin position="927"/>
        <end position="1017"/>
    </location>
</feature>
<reference evidence="10" key="1">
    <citation type="submission" date="2020-06" db="EMBL/GenBank/DDBJ databases">
        <authorList>
            <consortium name="Plant Systems Biology data submission"/>
        </authorList>
    </citation>
    <scope>NUCLEOTIDE SEQUENCE</scope>
    <source>
        <strain evidence="10">D6</strain>
    </source>
</reference>
<dbReference type="FunFam" id="3.30.70.1230:FF:000030">
    <property type="entry name" value="Si:ch211-215j19.12"/>
    <property type="match status" value="1"/>
</dbReference>
<dbReference type="GO" id="GO:0035556">
    <property type="term" value="P:intracellular signal transduction"/>
    <property type="evidence" value="ECO:0007669"/>
    <property type="project" value="InterPro"/>
</dbReference>
<evidence type="ECO:0000256" key="5">
    <source>
        <dbReference type="ARBA" id="ARBA00023136"/>
    </source>
</evidence>
<feature type="region of interest" description="Disordered" evidence="8">
    <location>
        <begin position="57"/>
        <end position="515"/>
    </location>
</feature>
<feature type="compositionally biased region" description="Pro residues" evidence="8">
    <location>
        <begin position="971"/>
        <end position="980"/>
    </location>
</feature>
<feature type="compositionally biased region" description="Low complexity" evidence="8">
    <location>
        <begin position="176"/>
        <end position="191"/>
    </location>
</feature>
<dbReference type="InterPro" id="IPR029787">
    <property type="entry name" value="Nucleotide_cyclase"/>
</dbReference>
<feature type="compositionally biased region" description="Basic residues" evidence="8">
    <location>
        <begin position="795"/>
        <end position="806"/>
    </location>
</feature>
<keyword evidence="11" id="KW-1185">Reference proteome</keyword>
<feature type="compositionally biased region" description="Basic and acidic residues" evidence="8">
    <location>
        <begin position="445"/>
        <end position="455"/>
    </location>
</feature>
<sequence length="1098" mass="120350">MMVSRQAEHDDVHTDGVWIAADANGPHSMMDCSTLSQSCFPTPGDLAATHAATLGGINHTNVPPGDTPPKGDAVTGHYLDNNNNNNKSRIPEEFDNYSAHSNASRRSAANPEHRRSPQKKISRAQSWSGDTIDSESRDRAPRAGRRPTSRFSNTNNSDADGGDTRNSTGTYDRWSPQQQPRPRIQRPNRPPIARRSKSQGDDDDYSYSGGILSDDDTQNNNHSPRGRASSPASFQRKPVGRNNSGTSILSSAASSVASNSSMSSYGQTREERRDSSRRLSKARKKKAEQRRYQAASQAPRSPKRPDRELSSPSSECESSYDASLEEEHPHHLLPVEQPTSGGGGADSRKSYDSPPQQPTARQASAVYGSNNNNMAASSADPTTTAACTRSSYGSYDSLPQPGLRKDSFHGQNGEDYGTSSIENNKAVRKNTNVSVPMRHPSRNSILDHSHDEQDSRNNSLPVDSNHGGGGASSMLDSNHGGTSVEQSEASTYESIESSHDSRSAGVRKSKRGSLADHGRRVSLADIFPKHVAQALKDGKRVKATHKDCVTIFFSDIVGFTDISSTLPPAKVAGMLHRLYKKLDRLSIKHDIYKVETIGDAFMAVANLVKDQEEDHAKRIAEFAIEAVAAAGTVLIDRDDADRGCVSLRIGFHSGAVVADVVGTRNPRYCLFGDTVNTASRMESNGKPGRIHCSMDSARLLEQQCPGLPIHSRGLIDVKGKGQMHTFWVNEETVAPSYDDTQNASRRTSKASKSSSKSSTRESLQGSCHCDPPKRPQRRGSWDEEEQPPFHEPTCPHHHDHGHHHHQAPSSKYCRETQNDYNHDDPYRLGPSNTEQLRDRSPAGMRDTSRQSGLDRSGYVNASDNMSHNSHAIRSISAMSVVSDITDFTGASIPVSTGGNSRPSIGHLSHYHDERQMDQIPEAPAYQRTQTWSHPNSHPSNFEQPQPYQMQQQHQYQPAPPPNHHIMQQPYHAPPPPPPPHHQMHQSFQSHYPTPPHHQMQQQYQVPHPSHPPPPASNPLKVEIEPGVFRTLRGKDETLHAMECGFMIDLSCMVCTMHVSCIADAEFVLCPVCKSVSPIVNNTGNGGGVGLGVEPDDNS</sequence>
<keyword evidence="4" id="KW-1133">Transmembrane helix</keyword>
<keyword evidence="6 7" id="KW-0456">Lyase</keyword>
<dbReference type="PROSITE" id="PS00452">
    <property type="entry name" value="GUANYLATE_CYCLASE_1"/>
    <property type="match status" value="1"/>
</dbReference>
<dbReference type="PROSITE" id="PS50125">
    <property type="entry name" value="GUANYLATE_CYCLASE_2"/>
    <property type="match status" value="1"/>
</dbReference>
<feature type="compositionally biased region" description="Polar residues" evidence="8">
    <location>
        <begin position="849"/>
        <end position="865"/>
    </location>
</feature>
<dbReference type="SUPFAM" id="SSF55073">
    <property type="entry name" value="Nucleotide cyclase"/>
    <property type="match status" value="1"/>
</dbReference>
<dbReference type="Pfam" id="PF00211">
    <property type="entry name" value="Guanylate_cyc"/>
    <property type="match status" value="1"/>
</dbReference>
<evidence type="ECO:0000256" key="1">
    <source>
        <dbReference type="ARBA" id="ARBA00004370"/>
    </source>
</evidence>
<dbReference type="EMBL" id="CAICTM010001822">
    <property type="protein sequence ID" value="CAB9526418.1"/>
    <property type="molecule type" value="Genomic_DNA"/>
</dbReference>
<dbReference type="AlphaFoldDB" id="A0A9N8HT57"/>
<feature type="compositionally biased region" description="Polar residues" evidence="8">
    <location>
        <begin position="927"/>
        <end position="942"/>
    </location>
</feature>
<feature type="compositionally biased region" description="Basic residues" evidence="8">
    <location>
        <begin position="278"/>
        <end position="288"/>
    </location>
</feature>
<feature type="region of interest" description="Disordered" evidence="8">
    <location>
        <begin position="737"/>
        <end position="865"/>
    </location>
</feature>
<gene>
    <name evidence="10" type="ORF">SEMRO_1824_G300010.1</name>
</gene>
<evidence type="ECO:0000313" key="10">
    <source>
        <dbReference type="EMBL" id="CAB9526418.1"/>
    </source>
</evidence>
<evidence type="ECO:0000256" key="8">
    <source>
        <dbReference type="SAM" id="MobiDB-lite"/>
    </source>
</evidence>
<feature type="compositionally biased region" description="Basic and acidic residues" evidence="8">
    <location>
        <begin position="268"/>
        <end position="277"/>
    </location>
</feature>
<feature type="compositionally biased region" description="Low complexity" evidence="8">
    <location>
        <begin position="310"/>
        <end position="322"/>
    </location>
</feature>
<feature type="compositionally biased region" description="Low complexity" evidence="8">
    <location>
        <begin position="244"/>
        <end position="264"/>
    </location>
</feature>
<name>A0A9N8HT57_9STRA</name>
<dbReference type="GO" id="GO:0001653">
    <property type="term" value="F:peptide receptor activity"/>
    <property type="evidence" value="ECO:0007669"/>
    <property type="project" value="TreeGrafter"/>
</dbReference>
<keyword evidence="10" id="KW-0675">Receptor</keyword>
<dbReference type="GO" id="GO:0004383">
    <property type="term" value="F:guanylate cyclase activity"/>
    <property type="evidence" value="ECO:0007669"/>
    <property type="project" value="TreeGrafter"/>
</dbReference>
<evidence type="ECO:0000256" key="6">
    <source>
        <dbReference type="ARBA" id="ARBA00023239"/>
    </source>
</evidence>
<comment type="similarity">
    <text evidence="7">Belongs to the adenylyl cyclase class-4/guanylyl cyclase family.</text>
</comment>
<evidence type="ECO:0000313" key="11">
    <source>
        <dbReference type="Proteomes" id="UP001153069"/>
    </source>
</evidence>
<dbReference type="GO" id="GO:0005886">
    <property type="term" value="C:plasma membrane"/>
    <property type="evidence" value="ECO:0007669"/>
    <property type="project" value="TreeGrafter"/>
</dbReference>
<keyword evidence="5" id="KW-0472">Membrane</keyword>